<dbReference type="Proteomes" id="UP000649604">
    <property type="component" value="Unassembled WGS sequence"/>
</dbReference>
<feature type="transmembrane region" description="Helical" evidence="1">
    <location>
        <begin position="853"/>
        <end position="872"/>
    </location>
</feature>
<feature type="transmembrane region" description="Helical" evidence="1">
    <location>
        <begin position="525"/>
        <end position="543"/>
    </location>
</feature>
<dbReference type="Gene3D" id="3.30.2090.10">
    <property type="entry name" value="Multidrug efflux transporter AcrB TolC docking domain, DN and DC subdomains"/>
    <property type="match status" value="2"/>
</dbReference>
<dbReference type="SUPFAM" id="SSF82693">
    <property type="entry name" value="Multidrug efflux transporter AcrB pore domain, PN1, PN2, PC1 and PC2 subdomains"/>
    <property type="match status" value="3"/>
</dbReference>
<feature type="transmembrane region" description="Helical" evidence="1">
    <location>
        <begin position="949"/>
        <end position="970"/>
    </location>
</feature>
<dbReference type="GO" id="GO:0042910">
    <property type="term" value="F:xenobiotic transmembrane transporter activity"/>
    <property type="evidence" value="ECO:0007669"/>
    <property type="project" value="TreeGrafter"/>
</dbReference>
<feature type="transmembrane region" description="Helical" evidence="1">
    <location>
        <begin position="982"/>
        <end position="1008"/>
    </location>
</feature>
<sequence>MNVIKLFTRRPVTTIMVFGMLLLFGGYSYFQLAKAQFPPIDVPVVTVITVYPGAGPEEVESQVTKTIEEAVASVSGLKSQNSISQEGLSIVVAEFELEVEGNVAEADVRSQVDQVLNDLPEDALQPTTAQFDLNALPIGRVAVVAPQPVEEIYQVVDERIVDRFKQINGLAKVEVIGGKEREIVISVSSHKLEAFGLSILDIDNLIGAFNMKLPAGRIIEGEQELNVKLQGEFPSLEAIKTLELPTEHGIIRLADVATVKDSFEEVRSIARMNGNTAVGLSLSKSSSANTVEIMENVRQELGKLEQELPQDFDLILAQDDSTTIEASVNDVFISLGIGILLTAGVLLVFLHNVRLTLIATITLPVAIISTFALMNLTGFTANMMSLMALALSVGVLVANVIVVLENIQRHVLESGEPPLQAAEIGTSEIMIAVFGSALTNMAVFLPLATMGGIVGRMFPQFGFTTVFATLFSLLLSFTLTPMLASRLLKRVRPTGVIASFGRGWEAFYKVWETLYARTLTGVLRFRWIALMAAIALFVASLSLTKGIGSEFIPATDDGLVQIQVEKAVDESIEGTSYTMRLLEERLQTLPYVKQFYTTVGGDEGSSTGVNEGEIMVTLVARDQRELSSMEAADQFRRLFADIPGATLTIQSVTNMPGESGKPLSVDVRGHNMDDLFAVSHQILGIFKQIPGTVDVDLNWRLGKPELVVTPDYRRCTDYGITPAHLAMMLRTSFSGNVASQYRIDGEEYDIRVQLAEEERTDASSLGALPVQTPKGMVRLDSLARVEFVEGPSKIYRADRMRSVTVGANVGTGFALGDLQRAVQDQIAGLSLPQGVSLEWGGDTEMMQESFRHMAVALFLAIAVTYMLLSILLESAIHSLALMATIPFALIGVLAALVLTGHTLNIVSLMGVIMLVGIVVNNGIILLEYIQELRNQGRPWREAIVPACVVKLRPILMTNVAIMCSMLPLALGLGQGGELRAPMAVVSIGGIFSSTFMTLYIVPSLYSLIESGRELLAHHRKASQGESVEVADKRHGLEALPENS</sequence>
<dbReference type="SUPFAM" id="SSF82866">
    <property type="entry name" value="Multidrug efflux transporter AcrB transmembrane domain"/>
    <property type="match status" value="2"/>
</dbReference>
<dbReference type="PANTHER" id="PTHR32063:SF0">
    <property type="entry name" value="SWARMING MOTILITY PROTEIN SWRC"/>
    <property type="match status" value="1"/>
</dbReference>
<feature type="transmembrane region" description="Helical" evidence="1">
    <location>
        <begin position="461"/>
        <end position="484"/>
    </location>
</feature>
<feature type="transmembrane region" description="Helical" evidence="1">
    <location>
        <begin position="429"/>
        <end position="449"/>
    </location>
</feature>
<proteinExistence type="predicted"/>
<evidence type="ECO:0000313" key="3">
    <source>
        <dbReference type="Proteomes" id="UP000649604"/>
    </source>
</evidence>
<feature type="transmembrane region" description="Helical" evidence="1">
    <location>
        <begin position="905"/>
        <end position="929"/>
    </location>
</feature>
<organism evidence="2 3">
    <name type="scientific">candidate division KSB3 bacterium</name>
    <dbReference type="NCBI Taxonomy" id="2044937"/>
    <lineage>
        <taxon>Bacteria</taxon>
        <taxon>candidate division KSB3</taxon>
    </lineage>
</organism>
<dbReference type="PANTHER" id="PTHR32063">
    <property type="match status" value="1"/>
</dbReference>
<feature type="transmembrane region" description="Helical" evidence="1">
    <location>
        <begin position="879"/>
        <end position="899"/>
    </location>
</feature>
<dbReference type="Pfam" id="PF00873">
    <property type="entry name" value="ACR_tran"/>
    <property type="match status" value="1"/>
</dbReference>
<dbReference type="SUPFAM" id="SSF82714">
    <property type="entry name" value="Multidrug efflux transporter AcrB TolC docking domain, DN and DC subdomains"/>
    <property type="match status" value="2"/>
</dbReference>
<dbReference type="EMBL" id="WJJP01000350">
    <property type="protein sequence ID" value="MBD3325071.1"/>
    <property type="molecule type" value="Genomic_DNA"/>
</dbReference>
<dbReference type="Gene3D" id="3.30.70.1320">
    <property type="entry name" value="Multidrug efflux transporter AcrB pore domain like"/>
    <property type="match status" value="1"/>
</dbReference>
<protein>
    <recommendedName>
        <fullName evidence="4">Acriflavin resistance protein</fullName>
    </recommendedName>
</protein>
<feature type="transmembrane region" description="Helical" evidence="1">
    <location>
        <begin position="331"/>
        <end position="350"/>
    </location>
</feature>
<dbReference type="AlphaFoldDB" id="A0A9D5JW67"/>
<dbReference type="Gene3D" id="3.30.70.1440">
    <property type="entry name" value="Multidrug efflux transporter AcrB pore domain"/>
    <property type="match status" value="1"/>
</dbReference>
<keyword evidence="1" id="KW-0472">Membrane</keyword>
<evidence type="ECO:0008006" key="4">
    <source>
        <dbReference type="Google" id="ProtNLM"/>
    </source>
</evidence>
<dbReference type="InterPro" id="IPR027463">
    <property type="entry name" value="AcrB_DN_DC_subdom"/>
</dbReference>
<dbReference type="InterPro" id="IPR001036">
    <property type="entry name" value="Acrflvin-R"/>
</dbReference>
<dbReference type="Gene3D" id="1.20.1640.10">
    <property type="entry name" value="Multidrug efflux transporter AcrB transmembrane domain"/>
    <property type="match status" value="2"/>
</dbReference>
<name>A0A9D5JW67_9BACT</name>
<feature type="transmembrane region" description="Helical" evidence="1">
    <location>
        <begin position="383"/>
        <end position="404"/>
    </location>
</feature>
<gene>
    <name evidence="2" type="ORF">GF339_10835</name>
</gene>
<accession>A0A9D5JW67</accession>
<feature type="transmembrane region" description="Helical" evidence="1">
    <location>
        <begin position="357"/>
        <end position="377"/>
    </location>
</feature>
<dbReference type="Gene3D" id="3.30.70.1430">
    <property type="entry name" value="Multidrug efflux transporter AcrB pore domain"/>
    <property type="match status" value="2"/>
</dbReference>
<evidence type="ECO:0000313" key="2">
    <source>
        <dbReference type="EMBL" id="MBD3325071.1"/>
    </source>
</evidence>
<feature type="transmembrane region" description="Helical" evidence="1">
    <location>
        <begin position="12"/>
        <end position="30"/>
    </location>
</feature>
<dbReference type="GO" id="GO:0005886">
    <property type="term" value="C:plasma membrane"/>
    <property type="evidence" value="ECO:0007669"/>
    <property type="project" value="TreeGrafter"/>
</dbReference>
<dbReference type="PRINTS" id="PR00702">
    <property type="entry name" value="ACRIFLAVINRP"/>
</dbReference>
<keyword evidence="1" id="KW-0812">Transmembrane</keyword>
<keyword evidence="1" id="KW-1133">Transmembrane helix</keyword>
<evidence type="ECO:0000256" key="1">
    <source>
        <dbReference type="SAM" id="Phobius"/>
    </source>
</evidence>
<reference evidence="2" key="1">
    <citation type="submission" date="2019-11" db="EMBL/GenBank/DDBJ databases">
        <title>Microbial mats filling the niche in hypersaline microbial mats.</title>
        <authorList>
            <person name="Wong H.L."/>
            <person name="Macleod F.I."/>
            <person name="White R.A. III"/>
            <person name="Burns B.P."/>
        </authorList>
    </citation>
    <scope>NUCLEOTIDE SEQUENCE</scope>
    <source>
        <strain evidence="2">Rbin_158</strain>
    </source>
</reference>
<comment type="caution">
    <text evidence="2">The sequence shown here is derived from an EMBL/GenBank/DDBJ whole genome shotgun (WGS) entry which is preliminary data.</text>
</comment>